<dbReference type="Pfam" id="PF00732">
    <property type="entry name" value="GMC_oxred_N"/>
    <property type="match status" value="1"/>
</dbReference>
<dbReference type="eggNOG" id="KOG1238">
    <property type="taxonomic scope" value="Eukaryota"/>
</dbReference>
<dbReference type="InterPro" id="IPR012132">
    <property type="entry name" value="GMC_OxRdtase"/>
</dbReference>
<dbReference type="GO" id="GO:0050660">
    <property type="term" value="F:flavin adenine dinucleotide binding"/>
    <property type="evidence" value="ECO:0007669"/>
    <property type="project" value="InterPro"/>
</dbReference>
<dbReference type="RefSeq" id="XP_002291297.1">
    <property type="nucleotide sequence ID" value="XM_002291261.1"/>
</dbReference>
<dbReference type="GeneID" id="7442326"/>
<dbReference type="GO" id="GO:0016491">
    <property type="term" value="F:oxidoreductase activity"/>
    <property type="evidence" value="ECO:0000318"/>
    <property type="project" value="GO_Central"/>
</dbReference>
<dbReference type="InterPro" id="IPR007867">
    <property type="entry name" value="GMC_OxRtase_C"/>
</dbReference>
<dbReference type="InterPro" id="IPR000172">
    <property type="entry name" value="GMC_OxRdtase_N"/>
</dbReference>
<dbReference type="HOGENOM" id="CLU_374103_0_0_1"/>
<dbReference type="OMA" id="FANPYYH"/>
<dbReference type="Gene3D" id="3.50.50.60">
    <property type="entry name" value="FAD/NAD(P)-binding domain"/>
    <property type="match status" value="2"/>
</dbReference>
<dbReference type="GO" id="GO:0016614">
    <property type="term" value="F:oxidoreductase activity, acting on CH-OH group of donors"/>
    <property type="evidence" value="ECO:0007669"/>
    <property type="project" value="InterPro"/>
</dbReference>
<gene>
    <name evidence="7" type="ORF">THAPSDRAFT_22951</name>
</gene>
<keyword evidence="8" id="KW-1185">Reference proteome</keyword>
<dbReference type="AlphaFoldDB" id="B8C4W9"/>
<dbReference type="Proteomes" id="UP000001449">
    <property type="component" value="Chromosome 6"/>
</dbReference>
<dbReference type="STRING" id="35128.B8C4W9"/>
<keyword evidence="3" id="KW-0285">Flavoprotein</keyword>
<dbReference type="Pfam" id="PF05199">
    <property type="entry name" value="GMC_oxred_C"/>
    <property type="match status" value="1"/>
</dbReference>
<dbReference type="KEGG" id="tps:THAPSDRAFT_22951"/>
<dbReference type="SUPFAM" id="SSF54373">
    <property type="entry name" value="FAD-linked reductases, C-terminal domain"/>
    <property type="match status" value="1"/>
</dbReference>
<dbReference type="PANTHER" id="PTHR11552:SF147">
    <property type="entry name" value="CHOLINE DEHYDROGENASE, MITOCHONDRIAL"/>
    <property type="match status" value="1"/>
</dbReference>
<name>B8C4W9_THAPS</name>
<evidence type="ECO:0000256" key="4">
    <source>
        <dbReference type="ARBA" id="ARBA00022827"/>
    </source>
</evidence>
<dbReference type="PANTHER" id="PTHR11552">
    <property type="entry name" value="GLUCOSE-METHANOL-CHOLINE GMC OXIDOREDUCTASE"/>
    <property type="match status" value="1"/>
</dbReference>
<dbReference type="SUPFAM" id="SSF51905">
    <property type="entry name" value="FAD/NAD(P)-binding domain"/>
    <property type="match status" value="1"/>
</dbReference>
<feature type="domain" description="Glucose-methanol-choline oxidoreductase N-terminal" evidence="6">
    <location>
        <begin position="388"/>
        <end position="402"/>
    </location>
</feature>
<dbReference type="PaxDb" id="35128-Thaps22951"/>
<evidence type="ECO:0000313" key="7">
    <source>
        <dbReference type="EMBL" id="EED91404.1"/>
    </source>
</evidence>
<dbReference type="Gene3D" id="3.30.410.40">
    <property type="match status" value="1"/>
</dbReference>
<feature type="region of interest" description="Disordered" evidence="5">
    <location>
        <begin position="40"/>
        <end position="60"/>
    </location>
</feature>
<reference evidence="7 8" key="1">
    <citation type="journal article" date="2004" name="Science">
        <title>The genome of the diatom Thalassiosira pseudonana: ecology, evolution, and metabolism.</title>
        <authorList>
            <person name="Armbrust E.V."/>
            <person name="Berges J.A."/>
            <person name="Bowler C."/>
            <person name="Green B.R."/>
            <person name="Martinez D."/>
            <person name="Putnam N.H."/>
            <person name="Zhou S."/>
            <person name="Allen A.E."/>
            <person name="Apt K.E."/>
            <person name="Bechner M."/>
            <person name="Brzezinski M.A."/>
            <person name="Chaal B.K."/>
            <person name="Chiovitti A."/>
            <person name="Davis A.K."/>
            <person name="Demarest M.S."/>
            <person name="Detter J.C."/>
            <person name="Glavina T."/>
            <person name="Goodstein D."/>
            <person name="Hadi M.Z."/>
            <person name="Hellsten U."/>
            <person name="Hildebrand M."/>
            <person name="Jenkins B.D."/>
            <person name="Jurka J."/>
            <person name="Kapitonov V.V."/>
            <person name="Kroger N."/>
            <person name="Lau W.W."/>
            <person name="Lane T.W."/>
            <person name="Larimer F.W."/>
            <person name="Lippmeier J.C."/>
            <person name="Lucas S."/>
            <person name="Medina M."/>
            <person name="Montsant A."/>
            <person name="Obornik M."/>
            <person name="Parker M.S."/>
            <person name="Palenik B."/>
            <person name="Pazour G.J."/>
            <person name="Richardson P.M."/>
            <person name="Rynearson T.A."/>
            <person name="Saito M.A."/>
            <person name="Schwartz D.C."/>
            <person name="Thamatrakoln K."/>
            <person name="Valentin K."/>
            <person name="Vardi A."/>
            <person name="Wilkerson F.P."/>
            <person name="Rokhsar D.S."/>
        </authorList>
    </citation>
    <scope>NUCLEOTIDE SEQUENCE [LARGE SCALE GENOMIC DNA]</scope>
    <source>
        <strain evidence="7 8">CCMP1335</strain>
    </source>
</reference>
<evidence type="ECO:0000256" key="3">
    <source>
        <dbReference type="ARBA" id="ARBA00022630"/>
    </source>
</evidence>
<comment type="similarity">
    <text evidence="2">Belongs to the GMC oxidoreductase family.</text>
</comment>
<dbReference type="InParanoid" id="B8C4W9"/>
<keyword evidence="4" id="KW-0274">FAD</keyword>
<evidence type="ECO:0000313" key="8">
    <source>
        <dbReference type="Proteomes" id="UP000001449"/>
    </source>
</evidence>
<dbReference type="InterPro" id="IPR036188">
    <property type="entry name" value="FAD/NAD-bd_sf"/>
</dbReference>
<sequence length="743" mass="81734">MKPLPQDYDIIIVGAGASSAGLVYGLLTRIIKERQSNYSNNANHCNVEGEENDGGDATANRNQSSIRIAVLERGGSDVQFGQDSAAAATTNNSSIFRHDDPSTRSLQSWFTAAHYSSQSTSYIIRNEKDSNSQTAATLQPSTVLHTSTPQARLNNRIVDVPTGSGWGGGTNINAGLVVEPKFTNQTIHDDNESANKMGERSDFANWPGRWKDGTLMQNSVNEVLNALNENSALTTSSTECYQSYLNVCSGRNNSVKMEKAVEGENGLQHVVTSSIPSSSSNDTAERVNYFTALVEPLLRKHPELHNHVTFVSGMGVERVLIGWGCIECKDEGKSVEECCACNSPRTPRAWGVECLVTNPTMLSNSKVLSSDSHRVILRCKQEVILCAGAIGSPSILLASGIGHEDDLREAGIVPWYEPNNQSGEGDKQHRHLPVGRNLRDHVLLPRTFLTPRQEEVTVSCNSIHGWWMVTLPMKQRFATIQLQLADGVQMDKMISHFAATALRRSCSSWTFVAFYMLRYLLSILLYSNTWLRRWTRFHTASINVCLMNPKSVGQVTIVSCTQHQVQTTYSPARLSECKVTVDPGYLSNRQDIYALWRGWKASTGVKRGWYGGCIEILPGFAFIVLSKISSVISSLSRSLVLVLGTTDSTKENDNKPTTQIPIWFADYVAEFANPYYHWCGSCAMGDEATLEDHNHPSSNDSVVDEYFRIRGMSGIRVVDASVFPECISVPTALTCAALGFAAS</sequence>
<accession>B8C4W9</accession>
<dbReference type="PROSITE" id="PS00624">
    <property type="entry name" value="GMC_OXRED_2"/>
    <property type="match status" value="1"/>
</dbReference>
<organism evidence="7 8">
    <name type="scientific">Thalassiosira pseudonana</name>
    <name type="common">Marine diatom</name>
    <name type="synonym">Cyclotella nana</name>
    <dbReference type="NCBI Taxonomy" id="35128"/>
    <lineage>
        <taxon>Eukaryota</taxon>
        <taxon>Sar</taxon>
        <taxon>Stramenopiles</taxon>
        <taxon>Ochrophyta</taxon>
        <taxon>Bacillariophyta</taxon>
        <taxon>Coscinodiscophyceae</taxon>
        <taxon>Thalassiosirophycidae</taxon>
        <taxon>Thalassiosirales</taxon>
        <taxon>Thalassiosiraceae</taxon>
        <taxon>Thalassiosira</taxon>
    </lineage>
</organism>
<comment type="cofactor">
    <cofactor evidence="1">
        <name>FAD</name>
        <dbReference type="ChEBI" id="CHEBI:57692"/>
    </cofactor>
</comment>
<evidence type="ECO:0000259" key="6">
    <source>
        <dbReference type="PROSITE" id="PS00624"/>
    </source>
</evidence>
<protein>
    <recommendedName>
        <fullName evidence="6">Glucose-methanol-choline oxidoreductase N-terminal domain-containing protein</fullName>
    </recommendedName>
</protein>
<dbReference type="EMBL" id="CM000643">
    <property type="protein sequence ID" value="EED91404.1"/>
    <property type="molecule type" value="Genomic_DNA"/>
</dbReference>
<proteinExistence type="inferred from homology"/>
<reference evidence="7 8" key="2">
    <citation type="journal article" date="2008" name="Nature">
        <title>The Phaeodactylum genome reveals the evolutionary history of diatom genomes.</title>
        <authorList>
            <person name="Bowler C."/>
            <person name="Allen A.E."/>
            <person name="Badger J.H."/>
            <person name="Grimwood J."/>
            <person name="Jabbari K."/>
            <person name="Kuo A."/>
            <person name="Maheswari U."/>
            <person name="Martens C."/>
            <person name="Maumus F."/>
            <person name="Otillar R.P."/>
            <person name="Rayko E."/>
            <person name="Salamov A."/>
            <person name="Vandepoele K."/>
            <person name="Beszteri B."/>
            <person name="Gruber A."/>
            <person name="Heijde M."/>
            <person name="Katinka M."/>
            <person name="Mock T."/>
            <person name="Valentin K."/>
            <person name="Verret F."/>
            <person name="Berges J.A."/>
            <person name="Brownlee C."/>
            <person name="Cadoret J.P."/>
            <person name="Chiovitti A."/>
            <person name="Choi C.J."/>
            <person name="Coesel S."/>
            <person name="De Martino A."/>
            <person name="Detter J.C."/>
            <person name="Durkin C."/>
            <person name="Falciatore A."/>
            <person name="Fournet J."/>
            <person name="Haruta M."/>
            <person name="Huysman M.J."/>
            <person name="Jenkins B.D."/>
            <person name="Jiroutova K."/>
            <person name="Jorgensen R.E."/>
            <person name="Joubert Y."/>
            <person name="Kaplan A."/>
            <person name="Kroger N."/>
            <person name="Kroth P.G."/>
            <person name="La Roche J."/>
            <person name="Lindquist E."/>
            <person name="Lommer M."/>
            <person name="Martin-Jezequel V."/>
            <person name="Lopez P.J."/>
            <person name="Lucas S."/>
            <person name="Mangogna M."/>
            <person name="McGinnis K."/>
            <person name="Medlin L.K."/>
            <person name="Montsant A."/>
            <person name="Oudot-Le Secq M.P."/>
            <person name="Napoli C."/>
            <person name="Obornik M."/>
            <person name="Parker M.S."/>
            <person name="Petit J.L."/>
            <person name="Porcel B.M."/>
            <person name="Poulsen N."/>
            <person name="Robison M."/>
            <person name="Rychlewski L."/>
            <person name="Rynearson T.A."/>
            <person name="Schmutz J."/>
            <person name="Shapiro H."/>
            <person name="Siaut M."/>
            <person name="Stanley M."/>
            <person name="Sussman M.R."/>
            <person name="Taylor A.R."/>
            <person name="Vardi A."/>
            <person name="von Dassow P."/>
            <person name="Vyverman W."/>
            <person name="Willis A."/>
            <person name="Wyrwicz L.S."/>
            <person name="Rokhsar D.S."/>
            <person name="Weissenbach J."/>
            <person name="Armbrust E.V."/>
            <person name="Green B.R."/>
            <person name="Van de Peer Y."/>
            <person name="Grigoriev I.V."/>
        </authorList>
    </citation>
    <scope>NUCLEOTIDE SEQUENCE [LARGE SCALE GENOMIC DNA]</scope>
    <source>
        <strain evidence="7 8">CCMP1335</strain>
    </source>
</reference>
<evidence type="ECO:0000256" key="1">
    <source>
        <dbReference type="ARBA" id="ARBA00001974"/>
    </source>
</evidence>
<evidence type="ECO:0000256" key="5">
    <source>
        <dbReference type="SAM" id="MobiDB-lite"/>
    </source>
</evidence>
<evidence type="ECO:0000256" key="2">
    <source>
        <dbReference type="ARBA" id="ARBA00010790"/>
    </source>
</evidence>